<evidence type="ECO:0000313" key="1">
    <source>
        <dbReference type="EMBL" id="KAL3672913.1"/>
    </source>
</evidence>
<proteinExistence type="predicted"/>
<protein>
    <submittedName>
        <fullName evidence="1">Uncharacterized protein</fullName>
    </submittedName>
</protein>
<name>A0ABD3G1E9_9STRA</name>
<dbReference type="EMBL" id="JBIMZQ010000003">
    <property type="protein sequence ID" value="KAL3672913.1"/>
    <property type="molecule type" value="Genomic_DNA"/>
</dbReference>
<gene>
    <name evidence="1" type="ORF">V7S43_002215</name>
</gene>
<dbReference type="InterPro" id="IPR010405">
    <property type="entry name" value="COBRA1"/>
</dbReference>
<evidence type="ECO:0000313" key="2">
    <source>
        <dbReference type="Proteomes" id="UP001632037"/>
    </source>
</evidence>
<dbReference type="Proteomes" id="UP001632037">
    <property type="component" value="Unassembled WGS sequence"/>
</dbReference>
<dbReference type="AlphaFoldDB" id="A0ABD3G1E9"/>
<dbReference type="PANTHER" id="PTHR13503:SF3">
    <property type="entry name" value="NEGATIVE ELONGATION FACTOR B"/>
    <property type="match status" value="1"/>
</dbReference>
<reference evidence="1 2" key="1">
    <citation type="submission" date="2024-09" db="EMBL/GenBank/DDBJ databases">
        <title>Genome sequencing and assembly of Phytophthora oleae, isolate VK10A, causative agent of rot of olive drupes.</title>
        <authorList>
            <person name="Conti Taguali S."/>
            <person name="Riolo M."/>
            <person name="La Spada F."/>
            <person name="Cacciola S.O."/>
            <person name="Dionisio G."/>
        </authorList>
    </citation>
    <scope>NUCLEOTIDE SEQUENCE [LARGE SCALE GENOMIC DNA]</scope>
    <source>
        <strain evidence="1 2">VK10A</strain>
    </source>
</reference>
<sequence length="198" mass="22525">MSEAVGDAMKLRLKLKLPRSMSVSSVTEEAQKKLLIGARGGAAVKELLSTAPNIEVAIQDFQAAHGVAEAHSQLFVRKKERKSEDKPTTFTPAVQLLDLLQVPRSSMYQSLLEQMKKEMLLRIADLPQSELPRVLEQTFPYIEFRELRAIPIAVLARQEDTPDLYLHELTENRRILAELPVHVRRKILQVDKRESCNF</sequence>
<keyword evidence="2" id="KW-1185">Reference proteome</keyword>
<accession>A0ABD3G1E9</accession>
<organism evidence="1 2">
    <name type="scientific">Phytophthora oleae</name>
    <dbReference type="NCBI Taxonomy" id="2107226"/>
    <lineage>
        <taxon>Eukaryota</taxon>
        <taxon>Sar</taxon>
        <taxon>Stramenopiles</taxon>
        <taxon>Oomycota</taxon>
        <taxon>Peronosporomycetes</taxon>
        <taxon>Peronosporales</taxon>
        <taxon>Peronosporaceae</taxon>
        <taxon>Phytophthora</taxon>
    </lineage>
</organism>
<comment type="caution">
    <text evidence="1">The sequence shown here is derived from an EMBL/GenBank/DDBJ whole genome shotgun (WGS) entry which is preliminary data.</text>
</comment>
<dbReference type="PANTHER" id="PTHR13503">
    <property type="entry name" value="NEGATIVE ELONGATION FACTOR COMPLEX MEMBER B"/>
    <property type="match status" value="1"/>
</dbReference>